<evidence type="ECO:0000313" key="1">
    <source>
        <dbReference type="EMBL" id="ETN76459.1"/>
    </source>
</evidence>
<reference evidence="2" key="1">
    <citation type="journal article" date="2014" name="Nat. Genet.">
        <title>Genome of the human hookworm Necator americanus.</title>
        <authorList>
            <person name="Tang Y.T."/>
            <person name="Gao X."/>
            <person name="Rosa B.A."/>
            <person name="Abubucker S."/>
            <person name="Hallsworth-Pepin K."/>
            <person name="Martin J."/>
            <person name="Tyagi R."/>
            <person name="Heizer E."/>
            <person name="Zhang X."/>
            <person name="Bhonagiri-Palsikar V."/>
            <person name="Minx P."/>
            <person name="Warren W.C."/>
            <person name="Wang Q."/>
            <person name="Zhan B."/>
            <person name="Hotez P.J."/>
            <person name="Sternberg P.W."/>
            <person name="Dougall A."/>
            <person name="Gaze S.T."/>
            <person name="Mulvenna J."/>
            <person name="Sotillo J."/>
            <person name="Ranganathan S."/>
            <person name="Rabelo E.M."/>
            <person name="Wilson R.K."/>
            <person name="Felgner P.L."/>
            <person name="Bethony J."/>
            <person name="Hawdon J.M."/>
            <person name="Gasser R.B."/>
            <person name="Loukas A."/>
            <person name="Mitreva M."/>
        </authorList>
    </citation>
    <scope>NUCLEOTIDE SEQUENCE [LARGE SCALE GENOMIC DNA]</scope>
</reference>
<evidence type="ECO:0000313" key="2">
    <source>
        <dbReference type="Proteomes" id="UP000053676"/>
    </source>
</evidence>
<dbReference type="Gene3D" id="3.30.420.10">
    <property type="entry name" value="Ribonuclease H-like superfamily/Ribonuclease H"/>
    <property type="match status" value="1"/>
</dbReference>
<dbReference type="GO" id="GO:0003676">
    <property type="term" value="F:nucleic acid binding"/>
    <property type="evidence" value="ECO:0007669"/>
    <property type="project" value="InterPro"/>
</dbReference>
<dbReference type="OrthoDB" id="106945at2759"/>
<keyword evidence="2" id="KW-1185">Reference proteome</keyword>
<dbReference type="EMBL" id="KI660225">
    <property type="protein sequence ID" value="ETN76459.1"/>
    <property type="molecule type" value="Genomic_DNA"/>
</dbReference>
<sequence>MGAQWDNLGFSGNIDDVGHLCGREKLRSGCPDGYRLCWRDLRKTSLLPFLRVRKRPAHVLQQGNVAVHEPRTTKGWLQRLHIQVIDSPACSPDCNLVENMWEIVVRHVYSNNKQSSTVVEPKAAIPNAWGSIYNNVIQNLFNSFI</sequence>
<dbReference type="InterPro" id="IPR036397">
    <property type="entry name" value="RNaseH_sf"/>
</dbReference>
<dbReference type="KEGG" id="nai:NECAME_11659"/>
<gene>
    <name evidence="1" type="ORF">NECAME_11659</name>
</gene>
<dbReference type="Proteomes" id="UP000053676">
    <property type="component" value="Unassembled WGS sequence"/>
</dbReference>
<proteinExistence type="predicted"/>
<dbReference type="AlphaFoldDB" id="W2T4F9"/>
<evidence type="ECO:0008006" key="3">
    <source>
        <dbReference type="Google" id="ProtNLM"/>
    </source>
</evidence>
<accession>W2T4F9</accession>
<protein>
    <recommendedName>
        <fullName evidence="3">Tc1-like transposase DDE domain-containing protein</fullName>
    </recommendedName>
</protein>
<organism evidence="1 2">
    <name type="scientific">Necator americanus</name>
    <name type="common">Human hookworm</name>
    <dbReference type="NCBI Taxonomy" id="51031"/>
    <lineage>
        <taxon>Eukaryota</taxon>
        <taxon>Metazoa</taxon>
        <taxon>Ecdysozoa</taxon>
        <taxon>Nematoda</taxon>
        <taxon>Chromadorea</taxon>
        <taxon>Rhabditida</taxon>
        <taxon>Rhabditina</taxon>
        <taxon>Rhabditomorpha</taxon>
        <taxon>Strongyloidea</taxon>
        <taxon>Ancylostomatidae</taxon>
        <taxon>Bunostominae</taxon>
        <taxon>Necator</taxon>
    </lineage>
</organism>
<name>W2T4F9_NECAM</name>